<evidence type="ECO:0000259" key="1">
    <source>
        <dbReference type="Pfam" id="PF06605"/>
    </source>
</evidence>
<dbReference type="Proteomes" id="UP000778864">
    <property type="component" value="Unassembled WGS sequence"/>
</dbReference>
<gene>
    <name evidence="2" type="ORF">KHZ90_09880</name>
</gene>
<proteinExistence type="predicted"/>
<dbReference type="AlphaFoldDB" id="A0A942WXL6"/>
<evidence type="ECO:0000313" key="2">
    <source>
        <dbReference type="EMBL" id="MBS4894065.1"/>
    </source>
</evidence>
<accession>A0A942WXL6</accession>
<protein>
    <submittedName>
        <fullName evidence="2">Phage tail protein</fullName>
    </submittedName>
</protein>
<dbReference type="Pfam" id="PF06605">
    <property type="entry name" value="Prophage_tail"/>
    <property type="match status" value="1"/>
</dbReference>
<reference evidence="2" key="1">
    <citation type="submission" date="2021-02" db="EMBL/GenBank/DDBJ databases">
        <title>Infant gut strain persistence is associated with maternal origin, phylogeny, and functional potential including surface adhesion and iron acquisition.</title>
        <authorList>
            <person name="Lou Y.C."/>
        </authorList>
    </citation>
    <scope>NUCLEOTIDE SEQUENCE</scope>
    <source>
        <strain evidence="2">L3_108_031G1_dasL3_108_031G1_concoct_20</strain>
    </source>
</reference>
<name>A0A942WXL6_VEIPA</name>
<dbReference type="RefSeq" id="WP_278468549.1">
    <property type="nucleotide sequence ID" value="NZ_JAGZMU010000008.1"/>
</dbReference>
<dbReference type="InterPro" id="IPR010572">
    <property type="entry name" value="Tail_dom"/>
</dbReference>
<feature type="domain" description="Tail spike" evidence="1">
    <location>
        <begin position="116"/>
        <end position="363"/>
    </location>
</feature>
<evidence type="ECO:0000313" key="3">
    <source>
        <dbReference type="Proteomes" id="UP000778864"/>
    </source>
</evidence>
<dbReference type="EMBL" id="JAGZMU010000008">
    <property type="protein sequence ID" value="MBS4894065.1"/>
    <property type="molecule type" value="Genomic_DNA"/>
</dbReference>
<comment type="caution">
    <text evidence="2">The sequence shown here is derived from an EMBL/GenBank/DDBJ whole genome shotgun (WGS) entry which is preliminary data.</text>
</comment>
<organism evidence="2 3">
    <name type="scientific">Veillonella parvula</name>
    <name type="common">Staphylococcus parvulus</name>
    <dbReference type="NCBI Taxonomy" id="29466"/>
    <lineage>
        <taxon>Bacteria</taxon>
        <taxon>Bacillati</taxon>
        <taxon>Bacillota</taxon>
        <taxon>Negativicutes</taxon>
        <taxon>Veillonellales</taxon>
        <taxon>Veillonellaceae</taxon>
        <taxon>Veillonella</taxon>
    </lineage>
</organism>
<sequence length="740" mass="83833">MAILNDVKRYNLEIYDLYYNNVCELCDNSRTSAFGLEVEKKLNGISTLKFKIPINSPKLKYLVNETFLIKFEEHYYLIKNQNEIRESNIVCTVECEGIEIGLAGRKCPKINLIGQTARELFETVLNESNWVFAGTDISDNILRHFSCDGESLSVLEAIYTIAENFDATIEFGTNEGNRHYVYLRKNVIDNGFYISSKFNLKSLEINRDSKELCTICRVYGAIDDDTGNRINIMSVNPTGRDYIENYQFYLDMGYDIEYIRKHPELFYKEITVNYDLITDVNELYEIAQEQSKKHAYPRVNYSVTLLDLYEMDNRFELEKLSVGERVHVYQFDPIHNTEFMAEARISSINKNYDNPFNTNIEISDTIVYNDSLNKILNNSDKVDRILGNQSVIHGMYIKEATIDTLHCKDAFIQTAKIADLAVTAAKIAQAAIGTGHIKDAAIDNAKIANASIDDAKILSLNASKLTAGTINTADVKVMSAEGEVEISGYQILIKDSSDMLNPYVRVVMGKYRKADAPPIIDGEEDSEDNYEYGIVIRGKDGQTVMWDANGVHNAGITDGAVDDNKISDTANISGSKIDINSMIRIINENGTSEKINAMQILIDGKNLHTKFTEMSTTIEDQKKTMVQMQSDIKQNAESIKLSVESIEKVEEVVDLLGTEVKIITERYPVYKIIGKVYKNKKDITEQIPSHWFFWTRMSNNPEADGEWNTEIGSSGIKEVTINNDRNNKNAFFSLIIDDGK</sequence>